<dbReference type="PANTHER" id="PTHR30265:SF4">
    <property type="entry name" value="KOW MOTIF FAMILY PROTEIN, EXPRESSED"/>
    <property type="match status" value="1"/>
</dbReference>
<dbReference type="GO" id="GO:0031564">
    <property type="term" value="P:transcription antitermination"/>
    <property type="evidence" value="ECO:0007669"/>
    <property type="project" value="UniProtKB-KW"/>
</dbReference>
<keyword evidence="1" id="KW-0889">Transcription antitermination</keyword>
<dbReference type="NCBIfam" id="NF033641">
    <property type="entry name" value="antiterm_LoaP"/>
    <property type="match status" value="1"/>
</dbReference>
<feature type="domain" description="NusG-like N-terminal" evidence="4">
    <location>
        <begin position="1"/>
        <end position="111"/>
    </location>
</feature>
<dbReference type="PANTHER" id="PTHR30265">
    <property type="entry name" value="RHO-INTERACTING TRANSCRIPTION TERMINATION FACTOR NUSG"/>
    <property type="match status" value="1"/>
</dbReference>
<accession>A0AAJ1TDK0</accession>
<keyword evidence="3" id="KW-0804">Transcription</keyword>
<dbReference type="InterPro" id="IPR047663">
    <property type="entry name" value="Transcription_antiterm_LoaP"/>
</dbReference>
<evidence type="ECO:0000259" key="4">
    <source>
        <dbReference type="SMART" id="SM00738"/>
    </source>
</evidence>
<dbReference type="SUPFAM" id="SSF82679">
    <property type="entry name" value="N-utilization substance G protein NusG, N-terminal domain"/>
    <property type="match status" value="1"/>
</dbReference>
<dbReference type="RefSeq" id="WP_307250880.1">
    <property type="nucleotide sequence ID" value="NZ_JAUSUV010000002.1"/>
</dbReference>
<dbReference type="CDD" id="cd08000">
    <property type="entry name" value="NGN"/>
    <property type="match status" value="1"/>
</dbReference>
<keyword evidence="2" id="KW-0805">Transcription regulation</keyword>
<evidence type="ECO:0000313" key="5">
    <source>
        <dbReference type="EMBL" id="MDQ0416439.1"/>
    </source>
</evidence>
<proteinExistence type="predicted"/>
<dbReference type="EMBL" id="JAUSUV010000002">
    <property type="protein sequence ID" value="MDQ0416439.1"/>
    <property type="molecule type" value="Genomic_DNA"/>
</dbReference>
<dbReference type="Pfam" id="PF02357">
    <property type="entry name" value="NusG"/>
    <property type="match status" value="1"/>
</dbReference>
<reference evidence="5 6" key="1">
    <citation type="submission" date="2023-07" db="EMBL/GenBank/DDBJ databases">
        <title>Genomic Encyclopedia of Type Strains, Phase IV (KMG-IV): sequencing the most valuable type-strain genomes for metagenomic binning, comparative biology and taxonomic classification.</title>
        <authorList>
            <person name="Goeker M."/>
        </authorList>
    </citation>
    <scope>NUCLEOTIDE SEQUENCE [LARGE SCALE GENOMIC DNA]</scope>
    <source>
        <strain evidence="5 6">DSM 46876</strain>
    </source>
</reference>
<dbReference type="InterPro" id="IPR006645">
    <property type="entry name" value="NGN-like_dom"/>
</dbReference>
<keyword evidence="6" id="KW-1185">Reference proteome</keyword>
<evidence type="ECO:0000256" key="2">
    <source>
        <dbReference type="ARBA" id="ARBA00023015"/>
    </source>
</evidence>
<dbReference type="Gene3D" id="2.30.30.30">
    <property type="match status" value="1"/>
</dbReference>
<protein>
    <submittedName>
        <fullName evidence="5">Transcriptional antiterminator NusG</fullName>
    </submittedName>
</protein>
<dbReference type="SMART" id="SM00738">
    <property type="entry name" value="NGN"/>
    <property type="match status" value="1"/>
</dbReference>
<evidence type="ECO:0000256" key="1">
    <source>
        <dbReference type="ARBA" id="ARBA00022814"/>
    </source>
</evidence>
<dbReference type="Gene3D" id="3.30.70.940">
    <property type="entry name" value="NusG, N-terminal domain"/>
    <property type="match status" value="1"/>
</dbReference>
<gene>
    <name evidence="5" type="ORF">J2Z48_000603</name>
</gene>
<dbReference type="InterPro" id="IPR014722">
    <property type="entry name" value="Rib_uL2_dom2"/>
</dbReference>
<name>A0AAJ1TDK0_9BACL</name>
<organism evidence="5 6">
    <name type="scientific">Croceifilum oryzae</name>
    <dbReference type="NCBI Taxonomy" id="1553429"/>
    <lineage>
        <taxon>Bacteria</taxon>
        <taxon>Bacillati</taxon>
        <taxon>Bacillota</taxon>
        <taxon>Bacilli</taxon>
        <taxon>Bacillales</taxon>
        <taxon>Thermoactinomycetaceae</taxon>
        <taxon>Croceifilum</taxon>
    </lineage>
</organism>
<sequence>MKWYALFVETGYEEYIQNFLYRNFDPNKLTSMVPVRKLPERKNGRISHVYRKMFPGYVLIRTEMTTELFHQLKKVPKIHRLLTSYYSDTSEQDSYFSSIPEEEINLILQLTEDRNCIDFSSICVDGVSITVKTGPLVGKESIIKKVDKRKRRAKILIDFMNTTLTMDVGINVISSLL</sequence>
<evidence type="ECO:0000313" key="6">
    <source>
        <dbReference type="Proteomes" id="UP001238450"/>
    </source>
</evidence>
<dbReference type="InterPro" id="IPR036735">
    <property type="entry name" value="NGN_dom_sf"/>
</dbReference>
<dbReference type="InterPro" id="IPR043425">
    <property type="entry name" value="NusG-like"/>
</dbReference>
<evidence type="ECO:0000256" key="3">
    <source>
        <dbReference type="ARBA" id="ARBA00023163"/>
    </source>
</evidence>
<dbReference type="Proteomes" id="UP001238450">
    <property type="component" value="Unassembled WGS sequence"/>
</dbReference>
<dbReference type="GO" id="GO:0006354">
    <property type="term" value="P:DNA-templated transcription elongation"/>
    <property type="evidence" value="ECO:0007669"/>
    <property type="project" value="InterPro"/>
</dbReference>
<dbReference type="AlphaFoldDB" id="A0AAJ1TDK0"/>
<comment type="caution">
    <text evidence="5">The sequence shown here is derived from an EMBL/GenBank/DDBJ whole genome shotgun (WGS) entry which is preliminary data.</text>
</comment>